<evidence type="ECO:0000256" key="1">
    <source>
        <dbReference type="SAM" id="MobiDB-lite"/>
    </source>
</evidence>
<feature type="compositionally biased region" description="Polar residues" evidence="1">
    <location>
        <begin position="163"/>
        <end position="174"/>
    </location>
</feature>
<gene>
    <name evidence="2" type="ORF">SPSC_03005</name>
</gene>
<feature type="region of interest" description="Disordered" evidence="1">
    <location>
        <begin position="571"/>
        <end position="601"/>
    </location>
</feature>
<sequence>MNTGYGMPSRRRLRGPLHPRNRPPPSPFEDSLSASTLQNQPESSSSSAMPPPSSTPSGKKREWNATIGRGGLGSLPWEQVGPSSSGPSQPNNDFAKAEFSFQSGMGFPASTSTTSMASFASMPSSSSASSFASFRQQQTPMSASPSSFCTAADADESASYSARNTIFSRGNRSAQAALRETSRATHDSDTPVKNDPPRKRRRGLAGAIVDTALNAALYTGAAALTAYSLWTSWGQSGDNESQRHHPDAGPEADMGHVISQNERPTNNNAKVLKVPPGGLEEPPPPYYEDQSTPLKQPQQPSTPQSNSVRMRKVFVSSQRNRRRPTFQGSKTHRQSTPRKALPDGFRSPAPVPGSDIASSSSQVFAPTDSTLSRSSSFTTPPEQDQADVDDNQDQDDDDDDDDDDEMLSRFEAKMNALIAEGQAALNSTPVLQEADLLEIDTPSPSLHIGTNRTTLSSSRASHRFDSHESPFTTTTTRHTQSHTGFLPVVARFTSHPDQLNDSAILPEPVKRSFAAGGQLRHSHSAFDFQFDGPQQAGVGETGRISPFVFGRTDSVTRVGVESVGHARRVTDFGAAGGMGSPKSRIPRSVSRRSIQPKASQF</sequence>
<feature type="compositionally biased region" description="Low complexity" evidence="1">
    <location>
        <begin position="580"/>
        <end position="593"/>
    </location>
</feature>
<feature type="compositionally biased region" description="Basic residues" evidence="1">
    <location>
        <begin position="319"/>
        <end position="336"/>
    </location>
</feature>
<dbReference type="OrthoDB" id="3367047at2759"/>
<feature type="compositionally biased region" description="Polar residues" evidence="1">
    <location>
        <begin position="442"/>
        <end position="459"/>
    </location>
</feature>
<feature type="compositionally biased region" description="Polar residues" evidence="1">
    <location>
        <begin position="135"/>
        <end position="149"/>
    </location>
</feature>
<feature type="compositionally biased region" description="Acidic residues" evidence="1">
    <location>
        <begin position="384"/>
        <end position="405"/>
    </location>
</feature>
<feature type="compositionally biased region" description="Polar residues" evidence="1">
    <location>
        <begin position="356"/>
        <end position="382"/>
    </location>
</feature>
<feature type="compositionally biased region" description="Polar residues" evidence="1">
    <location>
        <begin position="258"/>
        <end position="269"/>
    </location>
</feature>
<feature type="compositionally biased region" description="Low complexity" evidence="1">
    <location>
        <begin position="469"/>
        <end position="480"/>
    </location>
</feature>
<feature type="compositionally biased region" description="Low complexity" evidence="1">
    <location>
        <begin position="107"/>
        <end position="134"/>
    </location>
</feature>
<feature type="region of interest" description="Disordered" evidence="1">
    <location>
        <begin position="1"/>
        <end position="201"/>
    </location>
</feature>
<accession>A0A127Z650</accession>
<evidence type="ECO:0000313" key="2">
    <source>
        <dbReference type="EMBL" id="CDS82185.1"/>
    </source>
</evidence>
<protein>
    <submittedName>
        <fullName evidence="2">Uncharacterized protein</fullName>
    </submittedName>
</protein>
<feature type="compositionally biased region" description="Basic and acidic residues" evidence="1">
    <location>
        <begin position="180"/>
        <end position="197"/>
    </location>
</feature>
<feature type="compositionally biased region" description="Low complexity" evidence="1">
    <location>
        <begin position="287"/>
        <end position="307"/>
    </location>
</feature>
<feature type="compositionally biased region" description="Basic residues" evidence="1">
    <location>
        <begin position="9"/>
        <end position="21"/>
    </location>
</feature>
<reference evidence="2" key="1">
    <citation type="submission" date="2014-06" db="EMBL/GenBank/DDBJ databases">
        <authorList>
            <person name="Ju J."/>
            <person name="Zhang J."/>
        </authorList>
    </citation>
    <scope>NUCLEOTIDE SEQUENCE</scope>
    <source>
        <strain evidence="2">SscI8</strain>
    </source>
</reference>
<name>A0A127Z650_9BASI</name>
<proteinExistence type="predicted"/>
<feature type="region of interest" description="Disordered" evidence="1">
    <location>
        <begin position="442"/>
        <end position="480"/>
    </location>
</feature>
<organism evidence="2">
    <name type="scientific">Sporisorium scitamineum</name>
    <dbReference type="NCBI Taxonomy" id="49012"/>
    <lineage>
        <taxon>Eukaryota</taxon>
        <taxon>Fungi</taxon>
        <taxon>Dikarya</taxon>
        <taxon>Basidiomycota</taxon>
        <taxon>Ustilaginomycotina</taxon>
        <taxon>Ustilaginomycetes</taxon>
        <taxon>Ustilaginales</taxon>
        <taxon>Ustilaginaceae</taxon>
        <taxon>Sporisorium</taxon>
    </lineage>
</organism>
<dbReference type="AlphaFoldDB" id="A0A127Z650"/>
<feature type="region of interest" description="Disordered" evidence="1">
    <location>
        <begin position="234"/>
        <end position="405"/>
    </location>
</feature>
<dbReference type="EMBL" id="LK056665">
    <property type="protein sequence ID" value="CDS82185.1"/>
    <property type="molecule type" value="Genomic_DNA"/>
</dbReference>